<dbReference type="EMBL" id="CP003876">
    <property type="protein sequence ID" value="AFU00089.1"/>
    <property type="molecule type" value="Genomic_DNA"/>
</dbReference>
<protein>
    <submittedName>
        <fullName evidence="2">Acyl carrier protein</fullName>
    </submittedName>
</protein>
<evidence type="ECO:0000259" key="1">
    <source>
        <dbReference type="PROSITE" id="PS50075"/>
    </source>
</evidence>
<dbReference type="Gene3D" id="1.10.1200.10">
    <property type="entry name" value="ACP-like"/>
    <property type="match status" value="1"/>
</dbReference>
<dbReference type="Proteomes" id="UP000006304">
    <property type="component" value="Chromosome"/>
</dbReference>
<evidence type="ECO:0000313" key="2">
    <source>
        <dbReference type="EMBL" id="AFU00089.1"/>
    </source>
</evidence>
<dbReference type="KEGG" id="nbr:O3I_010640"/>
<dbReference type="STRING" id="1133849.O3I_010640"/>
<name>K0ESK4_NOCB7</name>
<dbReference type="SUPFAM" id="SSF47336">
    <property type="entry name" value="ACP-like"/>
    <property type="match status" value="1"/>
</dbReference>
<dbReference type="PROSITE" id="PS50075">
    <property type="entry name" value="CARRIER"/>
    <property type="match status" value="1"/>
</dbReference>
<dbReference type="AlphaFoldDB" id="K0ESK4"/>
<sequence>MSPDNDRVLDRDKLLAFIAGWLHDRRGVDPAQVVEAARLGDGLDVDSLELMALVVDLRKATGLDLDTESLFDADTVGDLLSLAEQLTTRRR</sequence>
<organism evidence="2 3">
    <name type="scientific">Nocardia brasiliensis (strain ATCC 700358 / HUJEG-1)</name>
    <dbReference type="NCBI Taxonomy" id="1133849"/>
    <lineage>
        <taxon>Bacteria</taxon>
        <taxon>Bacillati</taxon>
        <taxon>Actinomycetota</taxon>
        <taxon>Actinomycetes</taxon>
        <taxon>Mycobacteriales</taxon>
        <taxon>Nocardiaceae</taxon>
        <taxon>Nocardia</taxon>
    </lineage>
</organism>
<dbReference type="InterPro" id="IPR009081">
    <property type="entry name" value="PP-bd_ACP"/>
</dbReference>
<reference evidence="2 3" key="1">
    <citation type="journal article" date="2012" name="J. Bacteriol.">
        <title>Complete genome sequence of Nocardia brasiliensis HUJEG-1.</title>
        <authorList>
            <person name="Vera-Cabrera L."/>
            <person name="Ortiz-Lopez R."/>
            <person name="Elizondo-Gonzalez R."/>
            <person name="Perez-Maya A.A."/>
            <person name="Ocampo-Candiani J."/>
        </authorList>
    </citation>
    <scope>NUCLEOTIDE SEQUENCE [LARGE SCALE GENOMIC DNA]</scope>
    <source>
        <strain evidence="3">ATCC 700358</strain>
    </source>
</reference>
<evidence type="ECO:0000313" key="3">
    <source>
        <dbReference type="Proteomes" id="UP000006304"/>
    </source>
</evidence>
<accession>K0ESK4</accession>
<gene>
    <name evidence="2" type="primary">acpP</name>
    <name evidence="2" type="ORF">O3I_010640</name>
</gene>
<feature type="domain" description="Carrier" evidence="1">
    <location>
        <begin position="12"/>
        <end position="87"/>
    </location>
</feature>
<keyword evidence="3" id="KW-1185">Reference proteome</keyword>
<proteinExistence type="predicted"/>
<dbReference type="RefSeq" id="WP_014982944.1">
    <property type="nucleotide sequence ID" value="NC_018681.1"/>
</dbReference>
<dbReference type="eggNOG" id="COG0236">
    <property type="taxonomic scope" value="Bacteria"/>
</dbReference>
<dbReference type="Pfam" id="PF00550">
    <property type="entry name" value="PP-binding"/>
    <property type="match status" value="1"/>
</dbReference>
<dbReference type="InterPro" id="IPR036736">
    <property type="entry name" value="ACP-like_sf"/>
</dbReference>
<dbReference type="HOGENOM" id="CLU_2423969_0_0_11"/>